<evidence type="ECO:0000256" key="7">
    <source>
        <dbReference type="ARBA" id="ARBA00024203"/>
    </source>
</evidence>
<evidence type="ECO:0000256" key="3">
    <source>
        <dbReference type="ARBA" id="ARBA00022692"/>
    </source>
</evidence>
<comment type="subcellular location">
    <subcellularLocation>
        <location evidence="1">Membrane</location>
    </subcellularLocation>
</comment>
<protein>
    <submittedName>
        <fullName evidence="10">Related to YOS1, subunit of the Yip1p-Yif1p Complex, required for Transport between the ER and th</fullName>
    </submittedName>
</protein>
<feature type="signal peptide" evidence="9">
    <location>
        <begin position="1"/>
        <end position="19"/>
    </location>
</feature>
<sequence>MFGLGSAFYLILFITNALAVLSEERFLARVGWSSHALASQPHSFDQGFGSASQSNPYAADNVTIKARLINLISAVRTLMRIPLVVINIVVVVYLIILG</sequence>
<keyword evidence="3 8" id="KW-0812">Transmembrane</keyword>
<dbReference type="InterPro" id="IPR013880">
    <property type="entry name" value="Yos1"/>
</dbReference>
<evidence type="ECO:0000256" key="4">
    <source>
        <dbReference type="ARBA" id="ARBA00022927"/>
    </source>
</evidence>
<dbReference type="GO" id="GO:0006888">
    <property type="term" value="P:endoplasmic reticulum to Golgi vesicle-mediated transport"/>
    <property type="evidence" value="ECO:0007669"/>
    <property type="project" value="TreeGrafter"/>
</dbReference>
<evidence type="ECO:0000256" key="2">
    <source>
        <dbReference type="ARBA" id="ARBA00022448"/>
    </source>
</evidence>
<dbReference type="GO" id="GO:0030134">
    <property type="term" value="C:COPII-coated ER to Golgi transport vesicle"/>
    <property type="evidence" value="ECO:0007669"/>
    <property type="project" value="TreeGrafter"/>
</dbReference>
<comment type="similarity">
    <text evidence="7">Belongs to the YOS1 family.</text>
</comment>
<dbReference type="Pfam" id="PF08571">
    <property type="entry name" value="Yos1"/>
    <property type="match status" value="1"/>
</dbReference>
<dbReference type="AlphaFoldDB" id="A0A1K0G8Q2"/>
<proteinExistence type="inferred from homology"/>
<keyword evidence="9" id="KW-0732">Signal</keyword>
<dbReference type="GO" id="GO:0000139">
    <property type="term" value="C:Golgi membrane"/>
    <property type="evidence" value="ECO:0007669"/>
    <property type="project" value="TreeGrafter"/>
</dbReference>
<dbReference type="PANTHER" id="PTHR15858">
    <property type="entry name" value="IMMEDIATE EARLY RESPONSE 3-INTERACTING PROTEIN 1"/>
    <property type="match status" value="1"/>
</dbReference>
<evidence type="ECO:0000313" key="11">
    <source>
        <dbReference type="Proteomes" id="UP000179920"/>
    </source>
</evidence>
<evidence type="ECO:0000256" key="9">
    <source>
        <dbReference type="SAM" id="SignalP"/>
    </source>
</evidence>
<evidence type="ECO:0000256" key="5">
    <source>
        <dbReference type="ARBA" id="ARBA00022989"/>
    </source>
</evidence>
<dbReference type="OrthoDB" id="15356at2759"/>
<evidence type="ECO:0000313" key="10">
    <source>
        <dbReference type="EMBL" id="SAM84150.1"/>
    </source>
</evidence>
<dbReference type="EMBL" id="LT558129">
    <property type="protein sequence ID" value="SAM84150.1"/>
    <property type="molecule type" value="Genomic_DNA"/>
</dbReference>
<evidence type="ECO:0000256" key="1">
    <source>
        <dbReference type="ARBA" id="ARBA00004370"/>
    </source>
</evidence>
<feature type="transmembrane region" description="Helical" evidence="8">
    <location>
        <begin position="77"/>
        <end position="97"/>
    </location>
</feature>
<gene>
    <name evidence="10" type="ORF">UBRO_06776</name>
</gene>
<keyword evidence="2" id="KW-0813">Transport</keyword>
<reference evidence="11" key="1">
    <citation type="submission" date="2016-04" db="EMBL/GenBank/DDBJ databases">
        <authorList>
            <person name="Guldener U."/>
            <person name="Guldener U."/>
        </authorList>
    </citation>
    <scope>NUCLEOTIDE SEQUENCE [LARGE SCALE GENOMIC DNA]</scope>
    <source>
        <strain evidence="11">UB2112</strain>
    </source>
</reference>
<name>A0A1K0G8Q2_9BASI</name>
<evidence type="ECO:0000256" key="8">
    <source>
        <dbReference type="SAM" id="Phobius"/>
    </source>
</evidence>
<accession>A0A1K0G8Q2</accession>
<keyword evidence="5 8" id="KW-1133">Transmembrane helix</keyword>
<dbReference type="PANTHER" id="PTHR15858:SF0">
    <property type="entry name" value="IMMEDIATE EARLY RESPONSE 3-INTERACTING PROTEIN 1"/>
    <property type="match status" value="1"/>
</dbReference>
<keyword evidence="4" id="KW-0653">Protein transport</keyword>
<dbReference type="Proteomes" id="UP000179920">
    <property type="component" value="Chromosome XIII"/>
</dbReference>
<dbReference type="GO" id="GO:0005789">
    <property type="term" value="C:endoplasmic reticulum membrane"/>
    <property type="evidence" value="ECO:0007669"/>
    <property type="project" value="TreeGrafter"/>
</dbReference>
<feature type="chain" id="PRO_5009664201" evidence="9">
    <location>
        <begin position="20"/>
        <end position="98"/>
    </location>
</feature>
<organism evidence="10 11">
    <name type="scientific">Ustilago bromivora</name>
    <dbReference type="NCBI Taxonomy" id="307758"/>
    <lineage>
        <taxon>Eukaryota</taxon>
        <taxon>Fungi</taxon>
        <taxon>Dikarya</taxon>
        <taxon>Basidiomycota</taxon>
        <taxon>Ustilaginomycotina</taxon>
        <taxon>Ustilaginomycetes</taxon>
        <taxon>Ustilaginales</taxon>
        <taxon>Ustilaginaceae</taxon>
        <taxon>Ustilago</taxon>
    </lineage>
</organism>
<dbReference type="GO" id="GO:0015031">
    <property type="term" value="P:protein transport"/>
    <property type="evidence" value="ECO:0007669"/>
    <property type="project" value="UniProtKB-KW"/>
</dbReference>
<keyword evidence="6 8" id="KW-0472">Membrane</keyword>
<evidence type="ECO:0000256" key="6">
    <source>
        <dbReference type="ARBA" id="ARBA00023136"/>
    </source>
</evidence>